<name>A0A938WM59_9BACT</name>
<feature type="transmembrane region" description="Helical" evidence="1">
    <location>
        <begin position="42"/>
        <end position="59"/>
    </location>
</feature>
<dbReference type="RefSeq" id="WP_205108345.1">
    <property type="nucleotide sequence ID" value="NZ_JACJJL010000005.1"/>
</dbReference>
<evidence type="ECO:0000256" key="1">
    <source>
        <dbReference type="SAM" id="Phobius"/>
    </source>
</evidence>
<reference evidence="2 3" key="1">
    <citation type="journal article" date="2021" name="Sci. Rep.">
        <title>The distribution of antibiotic resistance genes in chicken gut microbiota commensals.</title>
        <authorList>
            <person name="Juricova H."/>
            <person name="Matiasovicova J."/>
            <person name="Kubasova T."/>
            <person name="Cejkova D."/>
            <person name="Rychlik I."/>
        </authorList>
    </citation>
    <scope>NUCLEOTIDE SEQUENCE [LARGE SCALE GENOMIC DNA]</scope>
    <source>
        <strain evidence="2 3">An819</strain>
    </source>
</reference>
<keyword evidence="1" id="KW-0472">Membrane</keyword>
<sequence>MEDRSRERFEALWREQSYRLLREDEEYRQLSDSYKMTTGADFLLFGIPLLVGVVFMDMAPIEHELLRWLACAAVVVAVFVLCVWIKSVTAGAKSSAEVEKRIKDKCYERFRETGRL</sequence>
<keyword evidence="1" id="KW-1133">Transmembrane helix</keyword>
<keyword evidence="3" id="KW-1185">Reference proteome</keyword>
<accession>A0A938WM59</accession>
<evidence type="ECO:0000313" key="3">
    <source>
        <dbReference type="Proteomes" id="UP000764045"/>
    </source>
</evidence>
<proteinExistence type="predicted"/>
<keyword evidence="1" id="KW-0812">Transmembrane</keyword>
<organism evidence="2 3">
    <name type="scientific">Marseilla massiliensis</name>
    <dbReference type="NCBI Taxonomy" id="1841864"/>
    <lineage>
        <taxon>Bacteria</taxon>
        <taxon>Pseudomonadati</taxon>
        <taxon>Bacteroidota</taxon>
        <taxon>Bacteroidia</taxon>
        <taxon>Bacteroidales</taxon>
        <taxon>Prevotellaceae</taxon>
        <taxon>Marseilla</taxon>
    </lineage>
</organism>
<comment type="caution">
    <text evidence="2">The sequence shown here is derived from an EMBL/GenBank/DDBJ whole genome shotgun (WGS) entry which is preliminary data.</text>
</comment>
<evidence type="ECO:0000313" key="2">
    <source>
        <dbReference type="EMBL" id="MBM6661025.1"/>
    </source>
</evidence>
<protein>
    <submittedName>
        <fullName evidence="2">Uncharacterized protein</fullName>
    </submittedName>
</protein>
<dbReference type="EMBL" id="JACJJL010000005">
    <property type="protein sequence ID" value="MBM6661025.1"/>
    <property type="molecule type" value="Genomic_DNA"/>
</dbReference>
<dbReference type="AlphaFoldDB" id="A0A938WM59"/>
<feature type="transmembrane region" description="Helical" evidence="1">
    <location>
        <begin position="65"/>
        <end position="85"/>
    </location>
</feature>
<gene>
    <name evidence="2" type="ORF">H6B30_04510</name>
</gene>
<dbReference type="Proteomes" id="UP000764045">
    <property type="component" value="Unassembled WGS sequence"/>
</dbReference>